<proteinExistence type="predicted"/>
<accession>A0A8I1JKM2</accession>
<protein>
    <submittedName>
        <fullName evidence="1">Uncharacterized protein</fullName>
    </submittedName>
</protein>
<reference evidence="1" key="1">
    <citation type="submission" date="2020-12" db="EMBL/GenBank/DDBJ databases">
        <title>Enhanced detection system for hospital associated transmission using whole genome sequencing surveillance.</title>
        <authorList>
            <person name="Harrison L.H."/>
            <person name="Van Tyne D."/>
            <person name="Marsh J.W."/>
            <person name="Griffith M.P."/>
            <person name="Snyder D.J."/>
            <person name="Cooper V.S."/>
            <person name="Mustapha M."/>
        </authorList>
    </citation>
    <scope>NUCLEOTIDE SEQUENCE</scope>
    <source>
        <strain evidence="1">PSB00042</strain>
    </source>
</reference>
<sequence length="221" mass="24345">MDSNVSSKIHDVTLCSLLGLSMDFDLGACRVGRLPAAEISFLHENSSSHPFRGEHCSAVGEVDSFNPSCPAHRNEYFHEFAEVDSRDCDDLLTDTLAAMLPALRRLKLRFTYLKCDYLKLHDDLGMRGFDHPYSMAILLSAPHGCNLVTRGDRVSCLQAGDVVIINDQLKHGAYPVNAPERTDESHLSTIGISEQDSFVERNCLSFLLVCAEDTGEALLAA</sequence>
<comment type="caution">
    <text evidence="1">The sequence shown here is derived from an EMBL/GenBank/DDBJ whole genome shotgun (WGS) entry which is preliminary data.</text>
</comment>
<dbReference type="RefSeq" id="WP_198747699.1">
    <property type="nucleotide sequence ID" value="NZ_JAEHTE010000023.1"/>
</dbReference>
<dbReference type="Proteomes" id="UP000637061">
    <property type="component" value="Unassembled WGS sequence"/>
</dbReference>
<dbReference type="AlphaFoldDB" id="A0A8I1JKM2"/>
<gene>
    <name evidence="1" type="ORF">JEU22_17840</name>
</gene>
<organism evidence="1 2">
    <name type="scientific">Pseudomonas putida</name>
    <name type="common">Arthrobacter siderocapsulatus</name>
    <dbReference type="NCBI Taxonomy" id="303"/>
    <lineage>
        <taxon>Bacteria</taxon>
        <taxon>Pseudomonadati</taxon>
        <taxon>Pseudomonadota</taxon>
        <taxon>Gammaproteobacteria</taxon>
        <taxon>Pseudomonadales</taxon>
        <taxon>Pseudomonadaceae</taxon>
        <taxon>Pseudomonas</taxon>
    </lineage>
</organism>
<evidence type="ECO:0000313" key="2">
    <source>
        <dbReference type="Proteomes" id="UP000637061"/>
    </source>
</evidence>
<name>A0A8I1JKM2_PSEPU</name>
<dbReference type="EMBL" id="JAEHTE010000023">
    <property type="protein sequence ID" value="MBI6885771.1"/>
    <property type="molecule type" value="Genomic_DNA"/>
</dbReference>
<evidence type="ECO:0000313" key="1">
    <source>
        <dbReference type="EMBL" id="MBI6885771.1"/>
    </source>
</evidence>